<sequence length="151" mass="17210">MAQLRQNHPGFSQKGWGLLLSLLLLSLPLLLGGWKEVTGRRLNPRYIERIQDGKTKKHEILVLFGDPEEIQRSPEGLVFIYRTYRQVEAPPSREIYKPPAPQSTSIYAPEEGAREEKKPVKKGPVKEVASTLTIRFGPDGETVQSHEYKEF</sequence>
<comment type="caution">
    <text evidence="2">The sequence shown here is derived from an EMBL/GenBank/DDBJ whole genome shotgun (WGS) entry which is preliminary data.</text>
</comment>
<proteinExistence type="predicted"/>
<reference evidence="2" key="1">
    <citation type="journal article" date="2020" name="mSystems">
        <title>Genome- and Community-Level Interaction Insights into Carbon Utilization and Element Cycling Functions of Hydrothermarchaeota in Hydrothermal Sediment.</title>
        <authorList>
            <person name="Zhou Z."/>
            <person name="Liu Y."/>
            <person name="Xu W."/>
            <person name="Pan J."/>
            <person name="Luo Z.H."/>
            <person name="Li M."/>
        </authorList>
    </citation>
    <scope>NUCLEOTIDE SEQUENCE [LARGE SCALE GENOMIC DNA]</scope>
    <source>
        <strain evidence="2">SpSt-853</strain>
    </source>
</reference>
<evidence type="ECO:0008006" key="3">
    <source>
        <dbReference type="Google" id="ProtNLM"/>
    </source>
</evidence>
<organism evidence="2">
    <name type="scientific">Desulfobacca acetoxidans</name>
    <dbReference type="NCBI Taxonomy" id="60893"/>
    <lineage>
        <taxon>Bacteria</taxon>
        <taxon>Pseudomonadati</taxon>
        <taxon>Thermodesulfobacteriota</taxon>
        <taxon>Desulfobaccia</taxon>
        <taxon>Desulfobaccales</taxon>
        <taxon>Desulfobaccaceae</taxon>
        <taxon>Desulfobacca</taxon>
    </lineage>
</organism>
<feature type="region of interest" description="Disordered" evidence="1">
    <location>
        <begin position="93"/>
        <end position="124"/>
    </location>
</feature>
<gene>
    <name evidence="2" type="ORF">ENW48_01170</name>
</gene>
<protein>
    <recommendedName>
        <fullName evidence="3">Lipoprotein SmpA/OmlA domain-containing protein</fullName>
    </recommendedName>
</protein>
<evidence type="ECO:0000256" key="1">
    <source>
        <dbReference type="SAM" id="MobiDB-lite"/>
    </source>
</evidence>
<name>A0A7C5AL38_9BACT</name>
<evidence type="ECO:0000313" key="2">
    <source>
        <dbReference type="EMBL" id="HGZ10812.1"/>
    </source>
</evidence>
<dbReference type="EMBL" id="DTKJ01000012">
    <property type="protein sequence ID" value="HGZ10812.1"/>
    <property type="molecule type" value="Genomic_DNA"/>
</dbReference>
<dbReference type="AlphaFoldDB" id="A0A7C5AL38"/>
<accession>A0A7C5AL38</accession>